<organism evidence="6 7">
    <name type="scientific">Saccharopolyspora elongata</name>
    <dbReference type="NCBI Taxonomy" id="2530387"/>
    <lineage>
        <taxon>Bacteria</taxon>
        <taxon>Bacillati</taxon>
        <taxon>Actinomycetota</taxon>
        <taxon>Actinomycetes</taxon>
        <taxon>Pseudonocardiales</taxon>
        <taxon>Pseudonocardiaceae</taxon>
        <taxon>Saccharopolyspora</taxon>
    </lineage>
</organism>
<dbReference type="EMBL" id="SMKW01000031">
    <property type="protein sequence ID" value="TDD48116.1"/>
    <property type="molecule type" value="Genomic_DNA"/>
</dbReference>
<keyword evidence="7" id="KW-1185">Reference proteome</keyword>
<evidence type="ECO:0000313" key="6">
    <source>
        <dbReference type="EMBL" id="TDD48116.1"/>
    </source>
</evidence>
<dbReference type="RefSeq" id="WP_132488238.1">
    <property type="nucleotide sequence ID" value="NZ_SMKW01000031.1"/>
</dbReference>
<dbReference type="Pfam" id="PF00296">
    <property type="entry name" value="Bac_luciferase"/>
    <property type="match status" value="1"/>
</dbReference>
<dbReference type="EC" id="1.-.-.-" evidence="6"/>
<keyword evidence="4" id="KW-0503">Monooxygenase</keyword>
<dbReference type="PANTHER" id="PTHR42847">
    <property type="entry name" value="ALKANESULFONATE MONOOXYGENASE"/>
    <property type="match status" value="1"/>
</dbReference>
<evidence type="ECO:0000256" key="3">
    <source>
        <dbReference type="ARBA" id="ARBA00023002"/>
    </source>
</evidence>
<comment type="caution">
    <text evidence="6">The sequence shown here is derived from an EMBL/GenBank/DDBJ whole genome shotgun (WGS) entry which is preliminary data.</text>
</comment>
<evidence type="ECO:0000256" key="4">
    <source>
        <dbReference type="ARBA" id="ARBA00023033"/>
    </source>
</evidence>
<feature type="domain" description="Luciferase-like" evidence="5">
    <location>
        <begin position="17"/>
        <end position="286"/>
    </location>
</feature>
<dbReference type="GO" id="GO:0008726">
    <property type="term" value="F:alkanesulfonate monooxygenase activity"/>
    <property type="evidence" value="ECO:0007669"/>
    <property type="project" value="TreeGrafter"/>
</dbReference>
<keyword evidence="2" id="KW-0288">FMN</keyword>
<dbReference type="OrthoDB" id="3813791at2"/>
<dbReference type="Gene3D" id="3.20.20.30">
    <property type="entry name" value="Luciferase-like domain"/>
    <property type="match status" value="1"/>
</dbReference>
<dbReference type="InterPro" id="IPR036661">
    <property type="entry name" value="Luciferase-like_sf"/>
</dbReference>
<evidence type="ECO:0000256" key="1">
    <source>
        <dbReference type="ARBA" id="ARBA00022630"/>
    </source>
</evidence>
<accession>A0A4R4YSB0</accession>
<dbReference type="NCBIfam" id="TIGR03619">
    <property type="entry name" value="F420_Rv2161c"/>
    <property type="match status" value="1"/>
</dbReference>
<dbReference type="InterPro" id="IPR019921">
    <property type="entry name" value="Lucif-like_OxRdtase_Rv2161c"/>
</dbReference>
<dbReference type="PANTHER" id="PTHR42847:SF4">
    <property type="entry name" value="ALKANESULFONATE MONOOXYGENASE-RELATED"/>
    <property type="match status" value="1"/>
</dbReference>
<dbReference type="InterPro" id="IPR050172">
    <property type="entry name" value="SsuD_RutA_monooxygenase"/>
</dbReference>
<keyword evidence="3 6" id="KW-0560">Oxidoreductase</keyword>
<protein>
    <submittedName>
        <fullName evidence="6">TIGR03619 family F420-dependent LLM class oxidoreductase</fullName>
        <ecNumber evidence="6">1.-.-.-</ecNumber>
    </submittedName>
</protein>
<name>A0A4R4YSB0_9PSEU</name>
<keyword evidence="1" id="KW-0285">Flavoprotein</keyword>
<dbReference type="GO" id="GO:0046306">
    <property type="term" value="P:alkanesulfonate catabolic process"/>
    <property type="evidence" value="ECO:0007669"/>
    <property type="project" value="TreeGrafter"/>
</dbReference>
<dbReference type="AlphaFoldDB" id="A0A4R4YSB0"/>
<gene>
    <name evidence="6" type="ORF">E1288_22695</name>
</gene>
<evidence type="ECO:0000256" key="2">
    <source>
        <dbReference type="ARBA" id="ARBA00022643"/>
    </source>
</evidence>
<dbReference type="InterPro" id="IPR011251">
    <property type="entry name" value="Luciferase-like_dom"/>
</dbReference>
<dbReference type="Proteomes" id="UP000294947">
    <property type="component" value="Unassembled WGS sequence"/>
</dbReference>
<proteinExistence type="predicted"/>
<evidence type="ECO:0000313" key="7">
    <source>
        <dbReference type="Proteomes" id="UP000294947"/>
    </source>
</evidence>
<sequence>MSVSFGLAVENFTPGPREPSTDAMVSYATRAEQLGFRSLWAWDHLFLGARRPFPFHEALTTLTVLSAHTRDVLLGTGVLVLPIREPAVLAKVTGTLQIASGGRLVLGMAAGWYEREFDATGVQFKGRGRTFERNLEILYRLWGEDGVTGEYDHVRLRNVRMLPLPRPRPKVLIGGYVDRVLKRVAIRGDGWLTYFYTADSFSRAWTKIRGFAEEAGRDPDQLSNVAQLPLCIADSYEEGDALVRRYIDDYFDMAAWSESTPDSAIRGTPEQCAEQLSAHVEAGAQHLVFAPFEYRLEQIERFAAEVWPLLQAAPAGSVR</sequence>
<dbReference type="CDD" id="cd01097">
    <property type="entry name" value="Tetrahydromethanopterin_reductase"/>
    <property type="match status" value="1"/>
</dbReference>
<evidence type="ECO:0000259" key="5">
    <source>
        <dbReference type="Pfam" id="PF00296"/>
    </source>
</evidence>
<dbReference type="SUPFAM" id="SSF51679">
    <property type="entry name" value="Bacterial luciferase-like"/>
    <property type="match status" value="1"/>
</dbReference>
<reference evidence="6 7" key="1">
    <citation type="submission" date="2019-03" db="EMBL/GenBank/DDBJ databases">
        <title>Draft genome sequences of novel Actinobacteria.</title>
        <authorList>
            <person name="Sahin N."/>
            <person name="Ay H."/>
            <person name="Saygin H."/>
        </authorList>
    </citation>
    <scope>NUCLEOTIDE SEQUENCE [LARGE SCALE GENOMIC DNA]</scope>
    <source>
        <strain evidence="6 7">7K502</strain>
    </source>
</reference>